<dbReference type="EMBL" id="JAMZEB010000001">
    <property type="protein sequence ID" value="MCP2353307.1"/>
    <property type="molecule type" value="Genomic_DNA"/>
</dbReference>
<comment type="caution">
    <text evidence="1">The sequence shown here is derived from an EMBL/GenBank/DDBJ whole genome shotgun (WGS) entry which is preliminary data.</text>
</comment>
<evidence type="ECO:0000313" key="1">
    <source>
        <dbReference type="EMBL" id="MCP2353307.1"/>
    </source>
</evidence>
<dbReference type="AlphaFoldDB" id="A0A9X2G931"/>
<proteinExistence type="predicted"/>
<reference evidence="1" key="1">
    <citation type="submission" date="2022-06" db="EMBL/GenBank/DDBJ databases">
        <title>Sequencing the genomes of 1000 actinobacteria strains.</title>
        <authorList>
            <person name="Klenk H.-P."/>
        </authorList>
    </citation>
    <scope>NUCLEOTIDE SEQUENCE</scope>
    <source>
        <strain evidence="1">DSM 46694</strain>
    </source>
</reference>
<evidence type="ECO:0000313" key="2">
    <source>
        <dbReference type="Proteomes" id="UP001139648"/>
    </source>
</evidence>
<organism evidence="1 2">
    <name type="scientific">Nonomuraea thailandensis</name>
    <dbReference type="NCBI Taxonomy" id="1188745"/>
    <lineage>
        <taxon>Bacteria</taxon>
        <taxon>Bacillati</taxon>
        <taxon>Actinomycetota</taxon>
        <taxon>Actinomycetes</taxon>
        <taxon>Streptosporangiales</taxon>
        <taxon>Streptosporangiaceae</taxon>
        <taxon>Nonomuraea</taxon>
    </lineage>
</organism>
<sequence>MPLLHGLSSGDFVPALGRFLGSASGLSASVIARLTEQWKAEQRAFAARDLSGVDYVYL</sequence>
<accession>A0A9X2G931</accession>
<dbReference type="Proteomes" id="UP001139648">
    <property type="component" value="Unassembled WGS sequence"/>
</dbReference>
<name>A0A9X2G931_9ACTN</name>
<gene>
    <name evidence="1" type="ORF">HD597_000327</name>
</gene>
<protein>
    <submittedName>
        <fullName evidence="1">Uncharacterized protein</fullName>
    </submittedName>
</protein>
<keyword evidence="2" id="KW-1185">Reference proteome</keyword>